<keyword evidence="3" id="KW-1185">Reference proteome</keyword>
<dbReference type="InterPro" id="IPR039374">
    <property type="entry name" value="SIP_fam"/>
</dbReference>
<dbReference type="InterPro" id="IPR013113">
    <property type="entry name" value="SIP_FAD-bd"/>
</dbReference>
<dbReference type="InterPro" id="IPR017938">
    <property type="entry name" value="Riboflavin_synthase-like_b-brl"/>
</dbReference>
<accession>A0A543BJ12</accession>
<dbReference type="GO" id="GO:0016491">
    <property type="term" value="F:oxidoreductase activity"/>
    <property type="evidence" value="ECO:0007669"/>
    <property type="project" value="InterPro"/>
</dbReference>
<dbReference type="OrthoDB" id="9814826at2"/>
<dbReference type="InterPro" id="IPR007037">
    <property type="entry name" value="SIP_rossman_dom"/>
</dbReference>
<dbReference type="PANTHER" id="PTHR30157:SF0">
    <property type="entry name" value="NADPH-DEPENDENT FERRIC-CHELATE REDUCTASE"/>
    <property type="match status" value="1"/>
</dbReference>
<dbReference type="Pfam" id="PF08021">
    <property type="entry name" value="FAD_binding_9"/>
    <property type="match status" value="1"/>
</dbReference>
<protein>
    <submittedName>
        <fullName evidence="2">NADPH-dependent ferric siderophore reductase</fullName>
    </submittedName>
</protein>
<dbReference type="Pfam" id="PF04954">
    <property type="entry name" value="SIP"/>
    <property type="match status" value="1"/>
</dbReference>
<comment type="caution">
    <text evidence="2">The sequence shown here is derived from an EMBL/GenBank/DDBJ whole genome shotgun (WGS) entry which is preliminary data.</text>
</comment>
<dbReference type="EMBL" id="VFOX01000001">
    <property type="protein sequence ID" value="TQL84817.1"/>
    <property type="molecule type" value="Genomic_DNA"/>
</dbReference>
<organism evidence="2 3">
    <name type="scientific">Microbacterium saperdae</name>
    <dbReference type="NCBI Taxonomy" id="69368"/>
    <lineage>
        <taxon>Bacteria</taxon>
        <taxon>Bacillati</taxon>
        <taxon>Actinomycetota</taxon>
        <taxon>Actinomycetes</taxon>
        <taxon>Micrococcales</taxon>
        <taxon>Microbacteriaceae</taxon>
        <taxon>Microbacterium</taxon>
    </lineage>
</organism>
<feature type="domain" description="FAD-binding FR-type" evidence="1">
    <location>
        <begin position="2"/>
        <end position="126"/>
    </location>
</feature>
<sequence>MNALHVAEVRRTTRLTPGMVRVTFGGAGLEEFRTTGIGDEFVRVHFPASDGVLHLPRVDDEGVWHYPEGVDDHVEPYTIRRHDAVTGEVDIDLVVHGHGRAGTWAAGAQPGDRVAFGDPRGLYEPPAGAVEQIFVTDATGLPALARLSEQLPAGVRAVAAVEVAEDSHRLEIGDGSLSVRWIVGRGNGVGPSAITEVLRALPITDQSYVWVAGEAGELRDARRYLRHERGLSADRYAVIGYWRERQEEWLERYDSLDDETVAGLQAIWESTDADHEVLRDRYDARLAQLGL</sequence>
<dbReference type="PANTHER" id="PTHR30157">
    <property type="entry name" value="FERRIC REDUCTASE, NADPH-DEPENDENT"/>
    <property type="match status" value="1"/>
</dbReference>
<proteinExistence type="predicted"/>
<evidence type="ECO:0000259" key="1">
    <source>
        <dbReference type="PROSITE" id="PS51384"/>
    </source>
</evidence>
<gene>
    <name evidence="2" type="ORF">FB560_0410</name>
</gene>
<dbReference type="Gene3D" id="2.40.30.10">
    <property type="entry name" value="Translation factors"/>
    <property type="match status" value="1"/>
</dbReference>
<dbReference type="AlphaFoldDB" id="A0A543BJ12"/>
<dbReference type="InterPro" id="IPR039261">
    <property type="entry name" value="FNR_nucleotide-bd"/>
</dbReference>
<dbReference type="PROSITE" id="PS51384">
    <property type="entry name" value="FAD_FR"/>
    <property type="match status" value="1"/>
</dbReference>
<dbReference type="CDD" id="cd06193">
    <property type="entry name" value="siderophore_interacting"/>
    <property type="match status" value="1"/>
</dbReference>
<dbReference type="Gene3D" id="3.40.50.80">
    <property type="entry name" value="Nucleotide-binding domain of ferredoxin-NADP reductase (FNR) module"/>
    <property type="match status" value="1"/>
</dbReference>
<evidence type="ECO:0000313" key="2">
    <source>
        <dbReference type="EMBL" id="TQL84817.1"/>
    </source>
</evidence>
<reference evidence="2 3" key="1">
    <citation type="submission" date="2019-06" db="EMBL/GenBank/DDBJ databases">
        <title>Sequencing the genomes of 1000 actinobacteria strains.</title>
        <authorList>
            <person name="Klenk H.-P."/>
        </authorList>
    </citation>
    <scope>NUCLEOTIDE SEQUENCE [LARGE SCALE GENOMIC DNA]</scope>
    <source>
        <strain evidence="2 3">DSM 20169</strain>
    </source>
</reference>
<evidence type="ECO:0000313" key="3">
    <source>
        <dbReference type="Proteomes" id="UP000317209"/>
    </source>
</evidence>
<dbReference type="InterPro" id="IPR017927">
    <property type="entry name" value="FAD-bd_FR_type"/>
</dbReference>
<dbReference type="RefSeq" id="WP_141870837.1">
    <property type="nucleotide sequence ID" value="NZ_VFOX01000001.1"/>
</dbReference>
<dbReference type="SUPFAM" id="SSF63380">
    <property type="entry name" value="Riboflavin synthase domain-like"/>
    <property type="match status" value="1"/>
</dbReference>
<dbReference type="Proteomes" id="UP000317209">
    <property type="component" value="Unassembled WGS sequence"/>
</dbReference>
<name>A0A543BJ12_9MICO</name>